<sequence>MNQVVVDAIGARVAIDLTGLPPGDRSTVAALWADASVGLARSGGTVVPVELGTAFEFSSVLADLSTRVTVAALGARRGEVWMLHACGVADEQGRVAVLVGPSGAGKTTAAAVLGREFGYVSDESIGITASGGVLAYRKPLSIVRAGESVKEQVAPSDLGLKPLPDKPLTVSSLIVLDRRRDPAGPIRHPTLTPVPDSVAIATLAEQSSFLTAMPSPLRTVSTHLRRVGGVRRLSYDDAGDLPDVVARLLSDPPRAEEAETDHDSTGILAAPQPVRSERDDRGPTYTQSPFVDAVTVENGQIALLRAIDGDPAQVLVLAPHAAAVWRTAVDAVTLNDETLRRVADELVEHGLLVRQ</sequence>
<name>A0ABU3SHM0_9MICO</name>
<dbReference type="RefSeq" id="WP_316003139.1">
    <property type="nucleotide sequence ID" value="NZ_JAWDIT010000001.1"/>
</dbReference>
<protein>
    <recommendedName>
        <fullName evidence="3">AAA+ ATPase domain-containing protein</fullName>
    </recommendedName>
</protein>
<reference evidence="1 2" key="1">
    <citation type="submission" date="2023-09" db="EMBL/GenBank/DDBJ databases">
        <title>Microbacterium fusihabitans sp. nov., Microbacterium phycihabitans sp. nov., and Microbacterium cervinum sp. nov., isolated from dried seaweeds of beach.</title>
        <authorList>
            <person name="Lee S.D."/>
        </authorList>
    </citation>
    <scope>NUCLEOTIDE SEQUENCE [LARGE SCALE GENOMIC DNA]</scope>
    <source>
        <strain evidence="1 2">KSW2-29</strain>
    </source>
</reference>
<dbReference type="SUPFAM" id="SSF53795">
    <property type="entry name" value="PEP carboxykinase-like"/>
    <property type="match status" value="1"/>
</dbReference>
<proteinExistence type="predicted"/>
<gene>
    <name evidence="1" type="ORF">RWH44_01000</name>
</gene>
<evidence type="ECO:0000313" key="2">
    <source>
        <dbReference type="Proteomes" id="UP001261125"/>
    </source>
</evidence>
<dbReference type="Proteomes" id="UP001261125">
    <property type="component" value="Unassembled WGS sequence"/>
</dbReference>
<dbReference type="InterPro" id="IPR027417">
    <property type="entry name" value="P-loop_NTPase"/>
</dbReference>
<organism evidence="1 2">
    <name type="scientific">Microbacterium phycohabitans</name>
    <dbReference type="NCBI Taxonomy" id="3075993"/>
    <lineage>
        <taxon>Bacteria</taxon>
        <taxon>Bacillati</taxon>
        <taxon>Actinomycetota</taxon>
        <taxon>Actinomycetes</taxon>
        <taxon>Micrococcales</taxon>
        <taxon>Microbacteriaceae</taxon>
        <taxon>Microbacterium</taxon>
    </lineage>
</organism>
<keyword evidence="2" id="KW-1185">Reference proteome</keyword>
<dbReference type="Gene3D" id="3.40.50.300">
    <property type="entry name" value="P-loop containing nucleotide triphosphate hydrolases"/>
    <property type="match status" value="1"/>
</dbReference>
<accession>A0ABU3SHM0</accession>
<comment type="caution">
    <text evidence="1">The sequence shown here is derived from an EMBL/GenBank/DDBJ whole genome shotgun (WGS) entry which is preliminary data.</text>
</comment>
<evidence type="ECO:0008006" key="3">
    <source>
        <dbReference type="Google" id="ProtNLM"/>
    </source>
</evidence>
<dbReference type="EMBL" id="JAWDIT010000001">
    <property type="protein sequence ID" value="MDU0344266.1"/>
    <property type="molecule type" value="Genomic_DNA"/>
</dbReference>
<evidence type="ECO:0000313" key="1">
    <source>
        <dbReference type="EMBL" id="MDU0344266.1"/>
    </source>
</evidence>